<proteinExistence type="predicted"/>
<reference evidence="1" key="1">
    <citation type="journal article" date="2014" name="Front. Microbiol.">
        <title>High frequency of phylogenetically diverse reductive dehalogenase-homologous genes in deep subseafloor sedimentary metagenomes.</title>
        <authorList>
            <person name="Kawai M."/>
            <person name="Futagami T."/>
            <person name="Toyoda A."/>
            <person name="Takaki Y."/>
            <person name="Nishi S."/>
            <person name="Hori S."/>
            <person name="Arai W."/>
            <person name="Tsubouchi T."/>
            <person name="Morono Y."/>
            <person name="Uchiyama I."/>
            <person name="Ito T."/>
            <person name="Fujiyama A."/>
            <person name="Inagaki F."/>
            <person name="Takami H."/>
        </authorList>
    </citation>
    <scope>NUCLEOTIDE SEQUENCE</scope>
    <source>
        <strain evidence="1">Expedition CK06-06</strain>
    </source>
</reference>
<feature type="non-terminal residue" evidence="1">
    <location>
        <position position="80"/>
    </location>
</feature>
<evidence type="ECO:0000313" key="1">
    <source>
        <dbReference type="EMBL" id="GAI51909.1"/>
    </source>
</evidence>
<dbReference type="AlphaFoldDB" id="X1R8H8"/>
<organism evidence="1">
    <name type="scientific">marine sediment metagenome</name>
    <dbReference type="NCBI Taxonomy" id="412755"/>
    <lineage>
        <taxon>unclassified sequences</taxon>
        <taxon>metagenomes</taxon>
        <taxon>ecological metagenomes</taxon>
    </lineage>
</organism>
<gene>
    <name evidence="1" type="ORF">S06H3_62862</name>
</gene>
<sequence length="80" mass="8937">MNFEKNTILIIFIILLLSTSVFAGDFSGSLTYSGGYSFNENNLNNTLSLGLNYIRNLTDEVFVEGGLVIRYTDKPFADPF</sequence>
<name>X1R8H8_9ZZZZ</name>
<comment type="caution">
    <text evidence="1">The sequence shown here is derived from an EMBL/GenBank/DDBJ whole genome shotgun (WGS) entry which is preliminary data.</text>
</comment>
<accession>X1R8H8</accession>
<protein>
    <submittedName>
        <fullName evidence="1">Uncharacterized protein</fullName>
    </submittedName>
</protein>
<dbReference type="EMBL" id="BARV01041562">
    <property type="protein sequence ID" value="GAI51909.1"/>
    <property type="molecule type" value="Genomic_DNA"/>
</dbReference>